<keyword evidence="12" id="KW-0406">Ion transport</keyword>
<dbReference type="FunFam" id="1.20.1560.10:FF:000016">
    <property type="entry name" value="ATP-binding cassette sub-family B member 8, mitochondrial"/>
    <property type="match status" value="1"/>
</dbReference>
<dbReference type="Gene3D" id="3.40.50.300">
    <property type="entry name" value="P-loop containing nucleotide triphosphate hydrolases"/>
    <property type="match status" value="1"/>
</dbReference>
<dbReference type="InterPro" id="IPR017871">
    <property type="entry name" value="ABC_transporter-like_CS"/>
</dbReference>
<dbReference type="CTD" id="8240349"/>
<keyword evidence="10" id="KW-0630">Potassium</keyword>
<feature type="domain" description="ABC transmembrane type-1" evidence="20">
    <location>
        <begin position="125"/>
        <end position="393"/>
    </location>
</feature>
<dbReference type="OMA" id="MTWLGER"/>
<keyword evidence="3" id="KW-0813">Transport</keyword>
<dbReference type="HOGENOM" id="CLU_000604_84_3_1"/>
<dbReference type="InterPro" id="IPR039421">
    <property type="entry name" value="Type_1_exporter"/>
</dbReference>
<dbReference type="RefSeq" id="XP_002425427.1">
    <property type="nucleotide sequence ID" value="XM_002425382.1"/>
</dbReference>
<dbReference type="AlphaFoldDB" id="E0VH33"/>
<dbReference type="Gene3D" id="1.20.1560.10">
    <property type="entry name" value="ABC transporter type 1, transmembrane domain"/>
    <property type="match status" value="1"/>
</dbReference>
<keyword evidence="23" id="KW-1185">Reference proteome</keyword>
<evidence type="ECO:0000256" key="12">
    <source>
        <dbReference type="ARBA" id="ARBA00023065"/>
    </source>
</evidence>
<evidence type="ECO:0000256" key="1">
    <source>
        <dbReference type="ARBA" id="ARBA00004448"/>
    </source>
</evidence>
<dbReference type="SUPFAM" id="SSF52540">
    <property type="entry name" value="P-loop containing nucleoside triphosphate hydrolases"/>
    <property type="match status" value="1"/>
</dbReference>
<feature type="transmembrane region" description="Helical" evidence="18">
    <location>
        <begin position="327"/>
        <end position="352"/>
    </location>
</feature>
<evidence type="ECO:0000256" key="17">
    <source>
        <dbReference type="ARBA" id="ARBA00042968"/>
    </source>
</evidence>
<evidence type="ECO:0000256" key="16">
    <source>
        <dbReference type="ARBA" id="ARBA00041416"/>
    </source>
</evidence>
<dbReference type="InterPro" id="IPR011527">
    <property type="entry name" value="ABC1_TM_dom"/>
</dbReference>
<keyword evidence="7" id="KW-0999">Mitochondrion inner membrane</keyword>
<dbReference type="EMBL" id="AAZO01002319">
    <property type="status" value="NOT_ANNOTATED_CDS"/>
    <property type="molecule type" value="Genomic_DNA"/>
</dbReference>
<keyword evidence="4" id="KW-0633">Potassium transport</keyword>
<evidence type="ECO:0000256" key="7">
    <source>
        <dbReference type="ARBA" id="ARBA00022792"/>
    </source>
</evidence>
<evidence type="ECO:0000256" key="8">
    <source>
        <dbReference type="ARBA" id="ARBA00022840"/>
    </source>
</evidence>
<evidence type="ECO:0000256" key="5">
    <source>
        <dbReference type="ARBA" id="ARBA00022692"/>
    </source>
</evidence>
<dbReference type="GO" id="GO:0090374">
    <property type="term" value="P:oligopeptide export from mitochondrion"/>
    <property type="evidence" value="ECO:0007669"/>
    <property type="project" value="TreeGrafter"/>
</dbReference>
<evidence type="ECO:0000259" key="19">
    <source>
        <dbReference type="PROSITE" id="PS50893"/>
    </source>
</evidence>
<keyword evidence="8 21" id="KW-0067">ATP-binding</keyword>
<comment type="subcellular location">
    <subcellularLocation>
        <location evidence="1">Mitochondrion inner membrane</location>
        <topology evidence="1">Multi-pass membrane protein</topology>
    </subcellularLocation>
</comment>
<gene>
    <name evidence="22" type="primary">8240349</name>
    <name evidence="21" type="ORF">Phum_PHUM200130</name>
</gene>
<dbReference type="PANTHER" id="PTHR43394:SF17">
    <property type="entry name" value="MITOCHONDRIAL POTASSIUM CHANNEL ATP-BINDING SUBUNIT"/>
    <property type="match status" value="1"/>
</dbReference>
<dbReference type="CDD" id="cd18574">
    <property type="entry name" value="ABC_6TM_ABCB8_like"/>
    <property type="match status" value="1"/>
</dbReference>
<sequence>MANLIRLCNIHSTETVNSLFSFKKFFIKVKSVKVPSFKLKPSTKWHYHFTKRKLHSTADKPVSIYIKLGIGLFSSLGLKLVRDNTVFCLEKHRSRLVSTKNIVKESDFNWTKFFKYLQIYWLELLGAILAAIICAALNIQIPRALGVLKPVIKIIAYFSLQSLFTFFYIALLSNIGEGMARTMKTAMFSSIMKQDMKFFDLNRSGEILNILIVDIQDFKSSFKMVISQGLKNLTQIIGCAISLFLISPAMTGISLFIVPTGIICGNIVGSKLRKLSYHAKSQCAKVTLTAEEAISNVRTVRSFAMEDVEYNIFNEEAKKCEKLNTELGYGIALLQAGSNFFLNAMVLGTIYIGGYMMSIGNITAGNLMAFLVSVQLLQRSFTQMSVLYGFYIKGKHAGARVFEMIDLPPGITLGSGKKIPYHSLLPNVEFKNVVFSYPSRLNQDVLSNINLYIPEGKTVAIVGSSGSGKSTLAWLLERFYDVEEGVILIGGEDIKTLDPTWLRKNVVGFISQEPVLFATSVLENIRYGKQSASDEEEKAAKMAHADEFIRKFPDGYNTVVGERGVSVSGGQKQRIAIARALLKNPSILILDEATSALDSESEKALQMSLDAVTKHRTTIVIAHRLSTIKNADLIIVLNNGVIVESGTHGELLSKNGMYATLVAQQM</sequence>
<dbReference type="PANTHER" id="PTHR43394">
    <property type="entry name" value="ATP-DEPENDENT PERMEASE MDL1, MITOCHONDRIAL"/>
    <property type="match status" value="1"/>
</dbReference>
<organism>
    <name type="scientific">Pediculus humanus subsp. corporis</name>
    <name type="common">Body louse</name>
    <dbReference type="NCBI Taxonomy" id="121224"/>
    <lineage>
        <taxon>Eukaryota</taxon>
        <taxon>Metazoa</taxon>
        <taxon>Ecdysozoa</taxon>
        <taxon>Arthropoda</taxon>
        <taxon>Hexapoda</taxon>
        <taxon>Insecta</taxon>
        <taxon>Pterygota</taxon>
        <taxon>Neoptera</taxon>
        <taxon>Paraneoptera</taxon>
        <taxon>Psocodea</taxon>
        <taxon>Troctomorpha</taxon>
        <taxon>Phthiraptera</taxon>
        <taxon>Anoplura</taxon>
        <taxon>Pediculidae</taxon>
        <taxon>Pediculus</taxon>
    </lineage>
</organism>
<evidence type="ECO:0000256" key="9">
    <source>
        <dbReference type="ARBA" id="ARBA00022946"/>
    </source>
</evidence>
<keyword evidence="13" id="KW-0496">Mitochondrion</keyword>
<name>E0VH33_PEDHC</name>
<dbReference type="GO" id="GO:0016887">
    <property type="term" value="F:ATP hydrolysis activity"/>
    <property type="evidence" value="ECO:0007669"/>
    <property type="project" value="InterPro"/>
</dbReference>
<feature type="transmembrane region" description="Helical" evidence="18">
    <location>
        <begin position="119"/>
        <end position="142"/>
    </location>
</feature>
<dbReference type="InterPro" id="IPR003439">
    <property type="entry name" value="ABC_transporter-like_ATP-bd"/>
</dbReference>
<feature type="domain" description="ABC transporter" evidence="19">
    <location>
        <begin position="428"/>
        <end position="664"/>
    </location>
</feature>
<evidence type="ECO:0000256" key="18">
    <source>
        <dbReference type="SAM" id="Phobius"/>
    </source>
</evidence>
<evidence type="ECO:0000256" key="14">
    <source>
        <dbReference type="ARBA" id="ARBA00023136"/>
    </source>
</evidence>
<dbReference type="STRING" id="121224.E0VH33"/>
<evidence type="ECO:0000256" key="13">
    <source>
        <dbReference type="ARBA" id="ARBA00023128"/>
    </source>
</evidence>
<evidence type="ECO:0000313" key="21">
    <source>
        <dbReference type="EMBL" id="EEB12689.1"/>
    </source>
</evidence>
<dbReference type="GO" id="GO:0005743">
    <property type="term" value="C:mitochondrial inner membrane"/>
    <property type="evidence" value="ECO:0007669"/>
    <property type="project" value="UniProtKB-SubCell"/>
</dbReference>
<dbReference type="VEuPathDB" id="VectorBase:PHUM200130"/>
<reference evidence="22" key="3">
    <citation type="submission" date="2020-05" db="UniProtKB">
        <authorList>
            <consortium name="EnsemblMetazoa"/>
        </authorList>
    </citation>
    <scope>IDENTIFICATION</scope>
    <source>
        <strain evidence="22">USDA</strain>
    </source>
</reference>
<accession>E0VH33</accession>
<dbReference type="FunCoup" id="E0VH33">
    <property type="interactions" value="112"/>
</dbReference>
<reference evidence="21" key="1">
    <citation type="submission" date="2007-04" db="EMBL/GenBank/DDBJ databases">
        <title>Annotation of Pediculus humanus corporis strain USDA.</title>
        <authorList>
            <person name="Kirkness E."/>
            <person name="Hannick L."/>
            <person name="Hass B."/>
            <person name="Bruggner R."/>
            <person name="Lawson D."/>
            <person name="Bidwell S."/>
            <person name="Joardar V."/>
            <person name="Caler E."/>
            <person name="Walenz B."/>
            <person name="Inman J."/>
            <person name="Schobel S."/>
            <person name="Galinsky K."/>
            <person name="Amedeo P."/>
            <person name="Strausberg R."/>
        </authorList>
    </citation>
    <scope>NUCLEOTIDE SEQUENCE</scope>
    <source>
        <strain evidence="21">USDA</strain>
    </source>
</reference>
<evidence type="ECO:0000256" key="4">
    <source>
        <dbReference type="ARBA" id="ARBA00022538"/>
    </source>
</evidence>
<dbReference type="SMART" id="SM00382">
    <property type="entry name" value="AAA"/>
    <property type="match status" value="1"/>
</dbReference>
<dbReference type="OrthoDB" id="6500128at2759"/>
<evidence type="ECO:0000256" key="6">
    <source>
        <dbReference type="ARBA" id="ARBA00022741"/>
    </source>
</evidence>
<keyword evidence="9" id="KW-0809">Transit peptide</keyword>
<comment type="similarity">
    <text evidence="2">Belongs to the ABC transporter superfamily. ABCB family. Multidrug resistance exporter (TC 3.A.1.201) subfamily.</text>
</comment>
<evidence type="ECO:0000313" key="23">
    <source>
        <dbReference type="Proteomes" id="UP000009046"/>
    </source>
</evidence>
<evidence type="ECO:0000256" key="10">
    <source>
        <dbReference type="ARBA" id="ARBA00022958"/>
    </source>
</evidence>
<keyword evidence="11 18" id="KW-1133">Transmembrane helix</keyword>
<dbReference type="EMBL" id="DS235157">
    <property type="protein sequence ID" value="EEB12689.1"/>
    <property type="molecule type" value="Genomic_DNA"/>
</dbReference>
<dbReference type="GO" id="GO:0005524">
    <property type="term" value="F:ATP binding"/>
    <property type="evidence" value="ECO:0007669"/>
    <property type="project" value="UniProtKB-KW"/>
</dbReference>
<keyword evidence="14 18" id="KW-0472">Membrane</keyword>
<dbReference type="CDD" id="cd03249">
    <property type="entry name" value="ABC_MTABC3_MDL1_MDL2"/>
    <property type="match status" value="1"/>
</dbReference>
<dbReference type="EnsemblMetazoa" id="PHUM200130-RA">
    <property type="protein sequence ID" value="PHUM200130-PA"/>
    <property type="gene ID" value="PHUM200130"/>
</dbReference>
<dbReference type="InParanoid" id="E0VH33"/>
<evidence type="ECO:0000256" key="3">
    <source>
        <dbReference type="ARBA" id="ARBA00022448"/>
    </source>
</evidence>
<evidence type="ECO:0000256" key="2">
    <source>
        <dbReference type="ARBA" id="ARBA00007577"/>
    </source>
</evidence>
<keyword evidence="6" id="KW-0547">Nucleotide-binding</keyword>
<dbReference type="PROSITE" id="PS00211">
    <property type="entry name" value="ABC_TRANSPORTER_1"/>
    <property type="match status" value="1"/>
</dbReference>
<dbReference type="Pfam" id="PF00664">
    <property type="entry name" value="ABC_membrane"/>
    <property type="match status" value="1"/>
</dbReference>
<dbReference type="GO" id="GO:0015421">
    <property type="term" value="F:ABC-type oligopeptide transporter activity"/>
    <property type="evidence" value="ECO:0007669"/>
    <property type="project" value="TreeGrafter"/>
</dbReference>
<protein>
    <recommendedName>
        <fullName evidence="15">Mitochondrial potassium channel ATP-binding subunit</fullName>
    </recommendedName>
    <alternativeName>
        <fullName evidence="17">ATP-binding cassette sub-family B member 8, mitochondrial</fullName>
    </alternativeName>
    <alternativeName>
        <fullName evidence="16">Mitochondrial sulfonylurea-receptor</fullName>
    </alternativeName>
</protein>
<dbReference type="PROSITE" id="PS50893">
    <property type="entry name" value="ABC_TRANSPORTER_2"/>
    <property type="match status" value="1"/>
</dbReference>
<dbReference type="Proteomes" id="UP000009046">
    <property type="component" value="Unassembled WGS sequence"/>
</dbReference>
<evidence type="ECO:0000259" key="20">
    <source>
        <dbReference type="PROSITE" id="PS50929"/>
    </source>
</evidence>
<dbReference type="InterPro" id="IPR027417">
    <property type="entry name" value="P-loop_NTPase"/>
</dbReference>
<dbReference type="GeneID" id="8240349"/>
<dbReference type="InterPro" id="IPR036640">
    <property type="entry name" value="ABC1_TM_sf"/>
</dbReference>
<keyword evidence="5 18" id="KW-0812">Transmembrane</keyword>
<dbReference type="Pfam" id="PF00005">
    <property type="entry name" value="ABC_tran"/>
    <property type="match status" value="1"/>
</dbReference>
<dbReference type="InterPro" id="IPR003593">
    <property type="entry name" value="AAA+_ATPase"/>
</dbReference>
<dbReference type="FunFam" id="3.40.50.300:FF:000403">
    <property type="entry name" value="ATP-binding cassette sub-family B member 8, mitochondrial"/>
    <property type="match status" value="1"/>
</dbReference>
<evidence type="ECO:0000313" key="22">
    <source>
        <dbReference type="EnsemblMetazoa" id="PHUM200130-PA"/>
    </source>
</evidence>
<evidence type="ECO:0000256" key="15">
    <source>
        <dbReference type="ARBA" id="ARBA00040439"/>
    </source>
</evidence>
<feature type="transmembrane region" description="Helical" evidence="18">
    <location>
        <begin position="358"/>
        <end position="377"/>
    </location>
</feature>
<keyword evidence="21" id="KW-0378">Hydrolase</keyword>
<dbReference type="GO" id="GO:0006813">
    <property type="term" value="P:potassium ion transport"/>
    <property type="evidence" value="ECO:0007669"/>
    <property type="project" value="UniProtKB-KW"/>
</dbReference>
<dbReference type="eggNOG" id="KOG0058">
    <property type="taxonomic scope" value="Eukaryota"/>
</dbReference>
<proteinExistence type="inferred from homology"/>
<dbReference type="PROSITE" id="PS50929">
    <property type="entry name" value="ABC_TM1F"/>
    <property type="match status" value="1"/>
</dbReference>
<feature type="transmembrane region" description="Helical" evidence="18">
    <location>
        <begin position="154"/>
        <end position="175"/>
    </location>
</feature>
<evidence type="ECO:0000256" key="11">
    <source>
        <dbReference type="ARBA" id="ARBA00022989"/>
    </source>
</evidence>
<dbReference type="SUPFAM" id="SSF90123">
    <property type="entry name" value="ABC transporter transmembrane region"/>
    <property type="match status" value="1"/>
</dbReference>
<reference evidence="21" key="2">
    <citation type="submission" date="2007-04" db="EMBL/GenBank/DDBJ databases">
        <title>The genome of the human body louse.</title>
        <authorList>
            <consortium name="The Human Body Louse Genome Consortium"/>
            <person name="Kirkness E."/>
            <person name="Walenz B."/>
            <person name="Hass B."/>
            <person name="Bruggner R."/>
            <person name="Strausberg R."/>
        </authorList>
    </citation>
    <scope>NUCLEOTIDE SEQUENCE</scope>
    <source>
        <strain evidence="21">USDA</strain>
    </source>
</reference>
<dbReference type="KEGG" id="phu:Phum_PHUM200130"/>